<evidence type="ECO:0000313" key="4">
    <source>
        <dbReference type="Proteomes" id="UP001501591"/>
    </source>
</evidence>
<dbReference type="EMBL" id="BAABCP010000001">
    <property type="protein sequence ID" value="GAA3930992.1"/>
    <property type="molecule type" value="Genomic_DNA"/>
</dbReference>
<accession>A0ABP7MVG0</accession>
<sequence length="353" mass="40053">MSDIGRLLDARRITALLSSRAVASDDHDVERMVACHTEDGMDDHGDGLSAARRFIEDVAATRYRDPDNGPQKHVLANVIIDFIDDHSAFAESYHLAYHRMGMTGTQTDDLVGGRYLDLLRRVHGQWRIQKRTVVYDWSRGLDARDPARPRRASIVREQEPRGSSKESEDMSDNTALDELIDKDAITRVLYTRARAADRRDHALALSCYHEGATEVHEGYSTTAKDFLLEKSLYAPGKEAPSHTLMHLITNVLIDLRGDEAFVESYHLCLMSGGTGEEETDTMIGGRYLDTFRRIDGRWAIAHREVTFDWSRTEPAVRRFWDDNENKHLISFGDFGPEDPLYRYVERGVAPGEA</sequence>
<feature type="domain" description="SnoaL-like" evidence="2">
    <location>
        <begin position="6"/>
        <end position="132"/>
    </location>
</feature>
<dbReference type="Pfam" id="PF13577">
    <property type="entry name" value="SnoaL_4"/>
    <property type="match status" value="2"/>
</dbReference>
<dbReference type="RefSeq" id="WP_344818107.1">
    <property type="nucleotide sequence ID" value="NZ_BAABCP010000001.1"/>
</dbReference>
<reference evidence="4" key="1">
    <citation type="journal article" date="2019" name="Int. J. Syst. Evol. Microbiol.">
        <title>The Global Catalogue of Microorganisms (GCM) 10K type strain sequencing project: providing services to taxonomists for standard genome sequencing and annotation.</title>
        <authorList>
            <consortium name="The Broad Institute Genomics Platform"/>
            <consortium name="The Broad Institute Genome Sequencing Center for Infectious Disease"/>
            <person name="Wu L."/>
            <person name="Ma J."/>
        </authorList>
    </citation>
    <scope>NUCLEOTIDE SEQUENCE [LARGE SCALE GENOMIC DNA]</scope>
    <source>
        <strain evidence="4">JCM 17024</strain>
    </source>
</reference>
<evidence type="ECO:0000313" key="3">
    <source>
        <dbReference type="EMBL" id="GAA3930992.1"/>
    </source>
</evidence>
<dbReference type="SUPFAM" id="SSF54427">
    <property type="entry name" value="NTF2-like"/>
    <property type="match status" value="2"/>
</dbReference>
<feature type="domain" description="SnoaL-like" evidence="2">
    <location>
        <begin position="178"/>
        <end position="303"/>
    </location>
</feature>
<dbReference type="Gene3D" id="3.10.450.50">
    <property type="match status" value="2"/>
</dbReference>
<dbReference type="InterPro" id="IPR032710">
    <property type="entry name" value="NTF2-like_dom_sf"/>
</dbReference>
<dbReference type="CDD" id="cd00531">
    <property type="entry name" value="NTF2_like"/>
    <property type="match status" value="1"/>
</dbReference>
<evidence type="ECO:0000259" key="2">
    <source>
        <dbReference type="Pfam" id="PF13577"/>
    </source>
</evidence>
<protein>
    <recommendedName>
        <fullName evidence="2">SnoaL-like domain-containing protein</fullName>
    </recommendedName>
</protein>
<evidence type="ECO:0000256" key="1">
    <source>
        <dbReference type="SAM" id="MobiDB-lite"/>
    </source>
</evidence>
<organism evidence="3 4">
    <name type="scientific">Microbacterium soli</name>
    <dbReference type="NCBI Taxonomy" id="446075"/>
    <lineage>
        <taxon>Bacteria</taxon>
        <taxon>Bacillati</taxon>
        <taxon>Actinomycetota</taxon>
        <taxon>Actinomycetes</taxon>
        <taxon>Micrococcales</taxon>
        <taxon>Microbacteriaceae</taxon>
        <taxon>Microbacterium</taxon>
    </lineage>
</organism>
<dbReference type="Proteomes" id="UP001501591">
    <property type="component" value="Unassembled WGS sequence"/>
</dbReference>
<gene>
    <name evidence="3" type="ORF">GCM10022383_06940</name>
</gene>
<comment type="caution">
    <text evidence="3">The sequence shown here is derived from an EMBL/GenBank/DDBJ whole genome shotgun (WGS) entry which is preliminary data.</text>
</comment>
<proteinExistence type="predicted"/>
<name>A0ABP7MVG0_9MICO</name>
<feature type="compositionally biased region" description="Basic and acidic residues" evidence="1">
    <location>
        <begin position="144"/>
        <end position="168"/>
    </location>
</feature>
<dbReference type="InterPro" id="IPR037401">
    <property type="entry name" value="SnoaL-like"/>
</dbReference>
<feature type="region of interest" description="Disordered" evidence="1">
    <location>
        <begin position="144"/>
        <end position="173"/>
    </location>
</feature>
<keyword evidence="4" id="KW-1185">Reference proteome</keyword>